<reference evidence="1 2" key="1">
    <citation type="submission" date="2016-03" db="EMBL/GenBank/DDBJ databases">
        <title>Choanephora cucurbitarum.</title>
        <authorList>
            <person name="Min B."/>
            <person name="Park H."/>
            <person name="Park J.-H."/>
            <person name="Shin H.-D."/>
            <person name="Choi I.-G."/>
        </authorList>
    </citation>
    <scope>NUCLEOTIDE SEQUENCE [LARGE SCALE GENOMIC DNA]</scope>
    <source>
        <strain evidence="1 2">KUS-F28377</strain>
    </source>
</reference>
<dbReference type="InParanoid" id="A0A1C7N3W7"/>
<sequence length="62" mass="7308">MSLISTLHNKAQTFKSNVCSGRGKSYCLVHRRYFETSWCPDCSRSSRLLTLSNCEDYMFFDW</sequence>
<evidence type="ECO:0000313" key="2">
    <source>
        <dbReference type="Proteomes" id="UP000093000"/>
    </source>
</evidence>
<dbReference type="EMBL" id="LUGH01000682">
    <property type="protein sequence ID" value="OBZ83329.1"/>
    <property type="molecule type" value="Genomic_DNA"/>
</dbReference>
<accession>A0A1C7N3W7</accession>
<evidence type="ECO:0000313" key="1">
    <source>
        <dbReference type="EMBL" id="OBZ83329.1"/>
    </source>
</evidence>
<name>A0A1C7N3W7_9FUNG</name>
<proteinExistence type="predicted"/>
<keyword evidence="2" id="KW-1185">Reference proteome</keyword>
<protein>
    <submittedName>
        <fullName evidence="1">Uncharacterized protein</fullName>
    </submittedName>
</protein>
<organism evidence="1 2">
    <name type="scientific">Choanephora cucurbitarum</name>
    <dbReference type="NCBI Taxonomy" id="101091"/>
    <lineage>
        <taxon>Eukaryota</taxon>
        <taxon>Fungi</taxon>
        <taxon>Fungi incertae sedis</taxon>
        <taxon>Mucoromycota</taxon>
        <taxon>Mucoromycotina</taxon>
        <taxon>Mucoromycetes</taxon>
        <taxon>Mucorales</taxon>
        <taxon>Mucorineae</taxon>
        <taxon>Choanephoraceae</taxon>
        <taxon>Choanephoroideae</taxon>
        <taxon>Choanephora</taxon>
    </lineage>
</organism>
<dbReference type="Proteomes" id="UP000093000">
    <property type="component" value="Unassembled WGS sequence"/>
</dbReference>
<dbReference type="AlphaFoldDB" id="A0A1C7N3W7"/>
<dbReference type="OrthoDB" id="2227559at2759"/>
<comment type="caution">
    <text evidence="1">The sequence shown here is derived from an EMBL/GenBank/DDBJ whole genome shotgun (WGS) entry which is preliminary data.</text>
</comment>
<gene>
    <name evidence="1" type="ORF">A0J61_08625</name>
</gene>